<dbReference type="Gene3D" id="3.40.50.10840">
    <property type="entry name" value="Putative sugar-binding, N-terminal domain"/>
    <property type="match status" value="1"/>
</dbReference>
<dbReference type="OrthoDB" id="9778478at2"/>
<keyword evidence="10" id="KW-1185">Reference proteome</keyword>
<dbReference type="InterPro" id="IPR042213">
    <property type="entry name" value="NBD_C_sf"/>
</dbReference>
<dbReference type="InterPro" id="IPR010737">
    <property type="entry name" value="4-carb_acid_sugar_kinase_N"/>
</dbReference>
<feature type="domain" description="Four-carbon acid sugar kinase nucleotide binding" evidence="8">
    <location>
        <begin position="247"/>
        <end position="417"/>
    </location>
</feature>
<dbReference type="KEGG" id="bda:FSZ17_07205"/>
<gene>
    <name evidence="9" type="ORF">FSZ17_07205</name>
</gene>
<evidence type="ECO:0000256" key="2">
    <source>
        <dbReference type="ARBA" id="ARBA00022679"/>
    </source>
</evidence>
<reference evidence="10" key="1">
    <citation type="submission" date="2019-08" db="EMBL/GenBank/DDBJ databases">
        <authorList>
            <person name="Zheng X."/>
        </authorList>
    </citation>
    <scope>NUCLEOTIDE SEQUENCE [LARGE SCALE GENOMIC DNA]</scope>
    <source>
        <strain evidence="10">FJAT-25496</strain>
    </source>
</reference>
<dbReference type="AlphaFoldDB" id="A0A5B8Z612"/>
<evidence type="ECO:0000256" key="4">
    <source>
        <dbReference type="ARBA" id="ARBA00022777"/>
    </source>
</evidence>
<evidence type="ECO:0000259" key="8">
    <source>
        <dbReference type="Pfam" id="PF17042"/>
    </source>
</evidence>
<evidence type="ECO:0000259" key="7">
    <source>
        <dbReference type="Pfam" id="PF07005"/>
    </source>
</evidence>
<keyword evidence="2" id="KW-0808">Transferase</keyword>
<comment type="similarity">
    <text evidence="1">Belongs to the four-carbon acid sugar kinase family.</text>
</comment>
<proteinExistence type="inferred from homology"/>
<dbReference type="RefSeq" id="WP_082625331.1">
    <property type="nucleotide sequence ID" value="NZ_CP042593.1"/>
</dbReference>
<dbReference type="InterPro" id="IPR037051">
    <property type="entry name" value="4-carb_acid_sugar_kinase_N_sf"/>
</dbReference>
<name>A0A5B8Z612_CYTDA</name>
<dbReference type="STRING" id="1742359.GCA_001439625_04025"/>
<dbReference type="Pfam" id="PF17042">
    <property type="entry name" value="NBD_C"/>
    <property type="match status" value="1"/>
</dbReference>
<evidence type="ECO:0000313" key="10">
    <source>
        <dbReference type="Proteomes" id="UP000321555"/>
    </source>
</evidence>
<sequence length="434" mass="47239">MLKIAVISDDLTGANATGVSLYNQGFSTATVLTEPENFPMTKYDAICFNTDTRYVSKEIARERIEIVTKVLLDKGAEIICKRIDSTVRGNIGVEIDAILSCMGEGAIAIVVPSYPQSGRTMIGGYLLLNGTPVQETEVAKDPISPLKQSFVPKIIEMQSTRKAALIEIETVLQSEEEVKSAILVHINEGYQIIVIDAITQEQIDRIALSMASLPFSFVPVDPGPLSVSYVKRKLRSTMKEPKIVLSIGSCTSLSANQIKNCIKAFNIKPVYVSPFELANNNESREDEINRAIKLGIERSKEENIILITTLFPGQEMLDLKALISDQHLSEESVAKLITNSLAEITLQVIQNSHSAINGCFSSGGDVTSSLCECAQTTCIELHDEVVPLAAYGKLIGGNLDGMHIVTKGGMVGNEKTIIECVNFLNRKIDQGLSI</sequence>
<keyword evidence="4 9" id="KW-0418">Kinase</keyword>
<protein>
    <submittedName>
        <fullName evidence="9">Four-carbon acid sugar kinase family protein</fullName>
    </submittedName>
</protein>
<feature type="domain" description="Four-carbon acid sugar kinase N-terminal" evidence="7">
    <location>
        <begin position="4"/>
        <end position="225"/>
    </location>
</feature>
<dbReference type="GO" id="GO:0005524">
    <property type="term" value="F:ATP binding"/>
    <property type="evidence" value="ECO:0007669"/>
    <property type="project" value="UniProtKB-KW"/>
</dbReference>
<keyword evidence="5" id="KW-0067">ATP-binding</keyword>
<evidence type="ECO:0000256" key="3">
    <source>
        <dbReference type="ARBA" id="ARBA00022741"/>
    </source>
</evidence>
<dbReference type="InterPro" id="IPR031475">
    <property type="entry name" value="NBD_C"/>
</dbReference>
<evidence type="ECO:0000256" key="6">
    <source>
        <dbReference type="ARBA" id="ARBA00023277"/>
    </source>
</evidence>
<keyword evidence="6" id="KW-0119">Carbohydrate metabolism</keyword>
<organism evidence="9 10">
    <name type="scientific">Cytobacillus dafuensis</name>
    <name type="common">Bacillus dafuensis</name>
    <dbReference type="NCBI Taxonomy" id="1742359"/>
    <lineage>
        <taxon>Bacteria</taxon>
        <taxon>Bacillati</taxon>
        <taxon>Bacillota</taxon>
        <taxon>Bacilli</taxon>
        <taxon>Bacillales</taxon>
        <taxon>Bacillaceae</taxon>
        <taxon>Cytobacillus</taxon>
    </lineage>
</organism>
<dbReference type="GO" id="GO:0016301">
    <property type="term" value="F:kinase activity"/>
    <property type="evidence" value="ECO:0007669"/>
    <property type="project" value="UniProtKB-KW"/>
</dbReference>
<evidence type="ECO:0000256" key="5">
    <source>
        <dbReference type="ARBA" id="ARBA00022840"/>
    </source>
</evidence>
<dbReference type="Pfam" id="PF07005">
    <property type="entry name" value="SBD_N"/>
    <property type="match status" value="1"/>
</dbReference>
<accession>A0A5B8Z612</accession>
<dbReference type="EMBL" id="CP042593">
    <property type="protein sequence ID" value="QED47049.1"/>
    <property type="molecule type" value="Genomic_DNA"/>
</dbReference>
<keyword evidence="3" id="KW-0547">Nucleotide-binding</keyword>
<dbReference type="SUPFAM" id="SSF142764">
    <property type="entry name" value="YgbK-like"/>
    <property type="match status" value="1"/>
</dbReference>
<evidence type="ECO:0000313" key="9">
    <source>
        <dbReference type="EMBL" id="QED47049.1"/>
    </source>
</evidence>
<evidence type="ECO:0000256" key="1">
    <source>
        <dbReference type="ARBA" id="ARBA00005715"/>
    </source>
</evidence>
<dbReference type="Gene3D" id="3.40.980.20">
    <property type="entry name" value="Four-carbon acid sugar kinase, nucleotide binding domain"/>
    <property type="match status" value="1"/>
</dbReference>
<dbReference type="Proteomes" id="UP000321555">
    <property type="component" value="Chromosome"/>
</dbReference>